<accession>A0A2T4C892</accession>
<dbReference type="Proteomes" id="UP000240760">
    <property type="component" value="Unassembled WGS sequence"/>
</dbReference>
<evidence type="ECO:0000313" key="1">
    <source>
        <dbReference type="EMBL" id="PTB77754.1"/>
    </source>
</evidence>
<gene>
    <name evidence="1" type="ORF">M440DRAFT_291257</name>
</gene>
<protein>
    <submittedName>
        <fullName evidence="1">Uncharacterized protein</fullName>
    </submittedName>
</protein>
<evidence type="ECO:0000313" key="2">
    <source>
        <dbReference type="Proteomes" id="UP000240760"/>
    </source>
</evidence>
<keyword evidence="2" id="KW-1185">Reference proteome</keyword>
<sequence>MKEGRIIFLGRTEAAACQRCTSCDVASKKWMRRHLHRGSRTRIEARCSCVCKYQHRHLRYVWAVQSAGVQLELRYGRVSHRHTHTRWNTTADQLGQVSTISRPRGHGRAIDKPEKPSTTVSKANLFLWWLRRADDGSDDGRVRLPRRSM</sequence>
<reference evidence="1 2" key="1">
    <citation type="submission" date="2016-07" db="EMBL/GenBank/DDBJ databases">
        <title>Multiple horizontal gene transfer events from other fungi enriched the ability of initially mycotrophic Trichoderma (Ascomycota) to feed on dead plant biomass.</title>
        <authorList>
            <consortium name="DOE Joint Genome Institute"/>
            <person name="Aerts A."/>
            <person name="Atanasova L."/>
            <person name="Chenthamara K."/>
            <person name="Zhang J."/>
            <person name="Grujic M."/>
            <person name="Henrissat B."/>
            <person name="Kuo A."/>
            <person name="Salamov A."/>
            <person name="Lipzen A."/>
            <person name="Labutti K."/>
            <person name="Barry K."/>
            <person name="Miao Y."/>
            <person name="Rahimi M.J."/>
            <person name="Shen Q."/>
            <person name="Grigoriev I.V."/>
            <person name="Kubicek C.P."/>
            <person name="Druzhinina I.S."/>
        </authorList>
    </citation>
    <scope>NUCLEOTIDE SEQUENCE [LARGE SCALE GENOMIC DNA]</scope>
    <source>
        <strain evidence="1 2">ATCC 18648</strain>
    </source>
</reference>
<dbReference type="EMBL" id="KZ679130">
    <property type="protein sequence ID" value="PTB77754.1"/>
    <property type="molecule type" value="Genomic_DNA"/>
</dbReference>
<proteinExistence type="predicted"/>
<name>A0A2T4C892_TRILO</name>
<dbReference type="AlphaFoldDB" id="A0A2T4C892"/>
<organism evidence="1 2">
    <name type="scientific">Trichoderma longibrachiatum ATCC 18648</name>
    <dbReference type="NCBI Taxonomy" id="983965"/>
    <lineage>
        <taxon>Eukaryota</taxon>
        <taxon>Fungi</taxon>
        <taxon>Dikarya</taxon>
        <taxon>Ascomycota</taxon>
        <taxon>Pezizomycotina</taxon>
        <taxon>Sordariomycetes</taxon>
        <taxon>Hypocreomycetidae</taxon>
        <taxon>Hypocreales</taxon>
        <taxon>Hypocreaceae</taxon>
        <taxon>Trichoderma</taxon>
    </lineage>
</organism>